<evidence type="ECO:0000313" key="3">
    <source>
        <dbReference type="EMBL" id="RCW47883.1"/>
    </source>
</evidence>
<gene>
    <name evidence="3" type="ORF">DFP97_10783</name>
</gene>
<dbReference type="EMBL" id="QPJD01000007">
    <property type="protein sequence ID" value="RCW47883.1"/>
    <property type="molecule type" value="Genomic_DNA"/>
</dbReference>
<dbReference type="PANTHER" id="PTHR46401:SF2">
    <property type="entry name" value="GLYCOSYLTRANSFERASE WBBK-RELATED"/>
    <property type="match status" value="1"/>
</dbReference>
<organism evidence="3 4">
    <name type="scientific">Paenibacillus prosopidis</name>
    <dbReference type="NCBI Taxonomy" id="630520"/>
    <lineage>
        <taxon>Bacteria</taxon>
        <taxon>Bacillati</taxon>
        <taxon>Bacillota</taxon>
        <taxon>Bacilli</taxon>
        <taxon>Bacillales</taxon>
        <taxon>Paenibacillaceae</taxon>
        <taxon>Paenibacillus</taxon>
    </lineage>
</organism>
<comment type="caution">
    <text evidence="3">The sequence shown here is derived from an EMBL/GenBank/DDBJ whole genome shotgun (WGS) entry which is preliminary data.</text>
</comment>
<dbReference type="AlphaFoldDB" id="A0A368W6I2"/>
<dbReference type="Gene3D" id="3.40.50.2000">
    <property type="entry name" value="Glycogen Phosphorylase B"/>
    <property type="match status" value="2"/>
</dbReference>
<keyword evidence="1 3" id="KW-0808">Transferase</keyword>
<evidence type="ECO:0000259" key="2">
    <source>
        <dbReference type="Pfam" id="PF00534"/>
    </source>
</evidence>
<name>A0A368W6I2_9BACL</name>
<dbReference type="InterPro" id="IPR001296">
    <property type="entry name" value="Glyco_trans_1"/>
</dbReference>
<dbReference type="CDD" id="cd03801">
    <property type="entry name" value="GT4_PimA-like"/>
    <property type="match status" value="1"/>
</dbReference>
<keyword evidence="4" id="KW-1185">Reference proteome</keyword>
<dbReference type="SUPFAM" id="SSF53756">
    <property type="entry name" value="UDP-Glycosyltransferase/glycogen phosphorylase"/>
    <property type="match status" value="1"/>
</dbReference>
<dbReference type="RefSeq" id="WP_114380294.1">
    <property type="nucleotide sequence ID" value="NZ_QPJD01000007.1"/>
</dbReference>
<dbReference type="Pfam" id="PF00534">
    <property type="entry name" value="Glycos_transf_1"/>
    <property type="match status" value="1"/>
</dbReference>
<protein>
    <submittedName>
        <fullName evidence="3">Glycosyltransferase involved in cell wall biosynthesis</fullName>
    </submittedName>
</protein>
<proteinExistence type="predicted"/>
<dbReference type="OrthoDB" id="9795068at2"/>
<dbReference type="GO" id="GO:0016757">
    <property type="term" value="F:glycosyltransferase activity"/>
    <property type="evidence" value="ECO:0007669"/>
    <property type="project" value="InterPro"/>
</dbReference>
<dbReference type="Proteomes" id="UP000252415">
    <property type="component" value="Unassembled WGS sequence"/>
</dbReference>
<evidence type="ECO:0000313" key="4">
    <source>
        <dbReference type="Proteomes" id="UP000252415"/>
    </source>
</evidence>
<reference evidence="3 4" key="1">
    <citation type="submission" date="2018-07" db="EMBL/GenBank/DDBJ databases">
        <title>Genomic Encyclopedia of Type Strains, Phase III (KMG-III): the genomes of soil and plant-associated and newly described type strains.</title>
        <authorList>
            <person name="Whitman W."/>
        </authorList>
    </citation>
    <scope>NUCLEOTIDE SEQUENCE [LARGE SCALE GENOMIC DNA]</scope>
    <source>
        <strain evidence="3 4">CECT 7506</strain>
    </source>
</reference>
<sequence length="370" mass="42729">MRKIAILTNIVPPYRLPLFNGIGDRVELEVIVCTDKEKNRKWSITKERKFKTKKLFGLTLTLRNNLNDYRFIYLKFSILFYLIFHRPYKLIIGDASLTSFMAAICCKVLKIDYIWWNETLPYTPINQGMLGKVRGYCIRNAVHHYVSGSLAKEFIINYGVDEGLITIVPDAVDNDKYFDLHELLQPQSNEIKSKYGINRDDNTMLYVGQFIERKNIQLMLDAYREIYEDDKCVKFIMVGGGELKDKIFQYKVEHGLKGLIVLDFMEPEKLAELYTIANVLILVSNSEPWGMVVNEAMCFKVPVILSKYVGAGADLIDNSTGQIIYDLNVSTLIENIKKIQVMNYDGTIIMNRVSHWNNSTAVERVIKELK</sequence>
<accession>A0A368W6I2</accession>
<evidence type="ECO:0000256" key="1">
    <source>
        <dbReference type="ARBA" id="ARBA00022679"/>
    </source>
</evidence>
<dbReference type="PANTHER" id="PTHR46401">
    <property type="entry name" value="GLYCOSYLTRANSFERASE WBBK-RELATED"/>
    <property type="match status" value="1"/>
</dbReference>
<feature type="domain" description="Glycosyl transferase family 1" evidence="2">
    <location>
        <begin position="189"/>
        <end position="339"/>
    </location>
</feature>